<comment type="similarity">
    <text evidence="4">Belongs to the acyl-CoA dehydrogenase family.</text>
</comment>
<evidence type="ECO:0000256" key="16">
    <source>
        <dbReference type="PIRSR" id="PIRSR634183-2"/>
    </source>
</evidence>
<evidence type="ECO:0000256" key="7">
    <source>
        <dbReference type="ARBA" id="ARBA00022660"/>
    </source>
</evidence>
<dbReference type="OrthoDB" id="202415at2759"/>
<feature type="domain" description="Glycosyl transferase CAP10" evidence="19">
    <location>
        <begin position="621"/>
        <end position="943"/>
    </location>
</feature>
<comment type="cofactor">
    <cofactor evidence="1 17">
        <name>FAD</name>
        <dbReference type="ChEBI" id="CHEBI:57692"/>
    </cofactor>
</comment>
<dbReference type="GO" id="GO:0006552">
    <property type="term" value="P:L-leucine catabolic process"/>
    <property type="evidence" value="ECO:0007669"/>
    <property type="project" value="TreeGrafter"/>
</dbReference>
<keyword evidence="12" id="KW-0560">Oxidoreductase</keyword>
<evidence type="ECO:0000256" key="10">
    <source>
        <dbReference type="ARBA" id="ARBA00022946"/>
    </source>
</evidence>
<evidence type="ECO:0000256" key="8">
    <source>
        <dbReference type="ARBA" id="ARBA00022792"/>
    </source>
</evidence>
<evidence type="ECO:0000256" key="4">
    <source>
        <dbReference type="ARBA" id="ARBA00009347"/>
    </source>
</evidence>
<dbReference type="SMART" id="SM00672">
    <property type="entry name" value="CAP10"/>
    <property type="match status" value="1"/>
</dbReference>
<evidence type="ECO:0000256" key="5">
    <source>
        <dbReference type="ARBA" id="ARBA00022448"/>
    </source>
</evidence>
<dbReference type="GO" id="GO:0022900">
    <property type="term" value="P:electron transport chain"/>
    <property type="evidence" value="ECO:0007669"/>
    <property type="project" value="InterPro"/>
</dbReference>
<feature type="binding site" evidence="17">
    <location>
        <begin position="1210"/>
        <end position="1212"/>
    </location>
    <ligand>
        <name>FAD</name>
        <dbReference type="ChEBI" id="CHEBI:57692"/>
    </ligand>
</feature>
<dbReference type="InterPro" id="IPR037069">
    <property type="entry name" value="AcylCoA_DH/ox_N_sf"/>
</dbReference>
<feature type="binding site" evidence="16">
    <location>
        <begin position="1417"/>
        <end position="1418"/>
    </location>
    <ligand>
        <name>substrate</name>
    </ligand>
</feature>
<dbReference type="PANTHER" id="PTHR43884">
    <property type="entry name" value="ACYL-COA DEHYDROGENASE"/>
    <property type="match status" value="1"/>
</dbReference>
<feature type="region of interest" description="Disordered" evidence="18">
    <location>
        <begin position="282"/>
        <end position="301"/>
    </location>
</feature>
<evidence type="ECO:0000256" key="6">
    <source>
        <dbReference type="ARBA" id="ARBA00022630"/>
    </source>
</evidence>
<evidence type="ECO:0000256" key="15">
    <source>
        <dbReference type="PIRSR" id="PIRSR634183-1"/>
    </source>
</evidence>
<evidence type="ECO:0000256" key="17">
    <source>
        <dbReference type="PIRSR" id="PIRSR634183-3"/>
    </source>
</evidence>
<dbReference type="Gene3D" id="3.30.160.190">
    <property type="entry name" value="atu1810 like domain"/>
    <property type="match status" value="1"/>
</dbReference>
<dbReference type="InterPro" id="IPR038532">
    <property type="entry name" value="NDUFS4-like_sf"/>
</dbReference>
<dbReference type="Gene3D" id="1.20.140.10">
    <property type="entry name" value="Butyryl-CoA Dehydrogenase, subunit A, domain 3"/>
    <property type="match status" value="1"/>
</dbReference>
<dbReference type="Pfam" id="PF02770">
    <property type="entry name" value="Acyl-CoA_dh_M"/>
    <property type="match status" value="1"/>
</dbReference>
<feature type="binding site" evidence="17">
    <location>
        <begin position="1177"/>
        <end position="1186"/>
    </location>
    <ligand>
        <name>FAD</name>
        <dbReference type="ChEBI" id="CHEBI:57692"/>
    </ligand>
</feature>
<feature type="binding site" evidence="17">
    <location>
        <position position="1322"/>
    </location>
    <ligand>
        <name>FAD</name>
        <dbReference type="ChEBI" id="CHEBI:57692"/>
    </ligand>
</feature>
<dbReference type="InterPro" id="IPR006598">
    <property type="entry name" value="CAP10"/>
</dbReference>
<dbReference type="InterPro" id="IPR006089">
    <property type="entry name" value="Acyl-CoA_DH_CS"/>
</dbReference>
<keyword evidence="21" id="KW-1185">Reference proteome</keyword>
<dbReference type="InterPro" id="IPR009075">
    <property type="entry name" value="AcylCo_DH/oxidase_C"/>
</dbReference>
<dbReference type="FunFam" id="2.40.110.10:FF:000004">
    <property type="entry name" value="Isovaleryl-CoA dehydrogenase, mitochondrial"/>
    <property type="match status" value="1"/>
</dbReference>
<dbReference type="Gene3D" id="1.10.540.10">
    <property type="entry name" value="Acyl-CoA dehydrogenase/oxidase, N-terminal domain"/>
    <property type="match status" value="1"/>
</dbReference>
<dbReference type="GO" id="GO:0005743">
    <property type="term" value="C:mitochondrial inner membrane"/>
    <property type="evidence" value="ECO:0007669"/>
    <property type="project" value="UniProtKB-SubCell"/>
</dbReference>
<keyword evidence="10" id="KW-0809">Transit peptide</keyword>
<evidence type="ECO:0000256" key="18">
    <source>
        <dbReference type="SAM" id="MobiDB-lite"/>
    </source>
</evidence>
<evidence type="ECO:0000256" key="3">
    <source>
        <dbReference type="ARBA" id="ARBA00005882"/>
    </source>
</evidence>
<feature type="binding site" evidence="16">
    <location>
        <begin position="1232"/>
        <end position="1233"/>
    </location>
    <ligand>
        <name>substrate</name>
    </ligand>
</feature>
<dbReference type="SUPFAM" id="SSF47203">
    <property type="entry name" value="Acyl-CoA dehydrogenase C-terminal domain-like"/>
    <property type="match status" value="1"/>
</dbReference>
<dbReference type="Proteomes" id="UP000777482">
    <property type="component" value="Unassembled WGS sequence"/>
</dbReference>
<evidence type="ECO:0000313" key="20">
    <source>
        <dbReference type="EMBL" id="KAG0658927.1"/>
    </source>
</evidence>
<dbReference type="FunFam" id="1.20.140.10:FF:000003">
    <property type="entry name" value="isovaleryl-CoA dehydrogenase, mitochondrial"/>
    <property type="match status" value="1"/>
</dbReference>
<reference evidence="20 21" key="1">
    <citation type="submission" date="2020-11" db="EMBL/GenBank/DDBJ databases">
        <title>Kefir isolates.</title>
        <authorList>
            <person name="Marcisauskas S."/>
            <person name="Kim Y."/>
            <person name="Blasche S."/>
        </authorList>
    </citation>
    <scope>NUCLEOTIDE SEQUENCE [LARGE SCALE GENOMIC DNA]</scope>
    <source>
        <strain evidence="20 21">KR</strain>
    </source>
</reference>
<organism evidence="20 21">
    <name type="scientific">Rhodotorula mucilaginosa</name>
    <name type="common">Yeast</name>
    <name type="synonym">Rhodotorula rubra</name>
    <dbReference type="NCBI Taxonomy" id="5537"/>
    <lineage>
        <taxon>Eukaryota</taxon>
        <taxon>Fungi</taxon>
        <taxon>Dikarya</taxon>
        <taxon>Basidiomycota</taxon>
        <taxon>Pucciniomycotina</taxon>
        <taxon>Microbotryomycetes</taxon>
        <taxon>Sporidiobolales</taxon>
        <taxon>Sporidiobolaceae</taxon>
        <taxon>Rhodotorula</taxon>
    </lineage>
</organism>
<feature type="binding site" evidence="17">
    <location>
        <begin position="1390"/>
        <end position="1394"/>
    </location>
    <ligand>
        <name>FAD</name>
        <dbReference type="ChEBI" id="CHEBI:57692"/>
    </ligand>
</feature>
<dbReference type="Pfam" id="PF00441">
    <property type="entry name" value="Acyl-CoA_dh_1"/>
    <property type="match status" value="1"/>
</dbReference>
<name>A0A9P7B4C1_RHOMI</name>
<evidence type="ECO:0000259" key="19">
    <source>
        <dbReference type="SMART" id="SM00672"/>
    </source>
</evidence>
<evidence type="ECO:0000256" key="1">
    <source>
        <dbReference type="ARBA" id="ARBA00001974"/>
    </source>
</evidence>
<feature type="binding site" evidence="17">
    <location>
        <begin position="1419"/>
        <end position="1421"/>
    </location>
    <ligand>
        <name>FAD</name>
        <dbReference type="ChEBI" id="CHEBI:57692"/>
    </ligand>
</feature>
<dbReference type="PANTHER" id="PTHR43884:SF18">
    <property type="entry name" value="ISOVALERYL-COENZYME A DEHYDROGENASE"/>
    <property type="match status" value="1"/>
</dbReference>
<comment type="caution">
    <text evidence="20">The sequence shown here is derived from an EMBL/GenBank/DDBJ whole genome shotgun (WGS) entry which is preliminary data.</text>
</comment>
<dbReference type="InterPro" id="IPR036250">
    <property type="entry name" value="AcylCo_DH-like_C"/>
</dbReference>
<gene>
    <name evidence="20" type="ORF">C6P46_005547</name>
</gene>
<keyword evidence="7" id="KW-0679">Respiratory chain</keyword>
<dbReference type="InterPro" id="IPR046373">
    <property type="entry name" value="Acyl-CoA_Oxase/DH_mid-dom_sf"/>
</dbReference>
<dbReference type="FunFam" id="1.10.540.10:FF:000007">
    <property type="entry name" value="Isovaleryl-CoA dehydrogenase, mitochondrial"/>
    <property type="match status" value="1"/>
</dbReference>
<dbReference type="Pfam" id="PF02771">
    <property type="entry name" value="Acyl-CoA_dh_N"/>
    <property type="match status" value="1"/>
</dbReference>
<feature type="active site" description="Proton acceptor" evidence="15">
    <location>
        <position position="1296"/>
    </location>
</feature>
<dbReference type="CDD" id="cd01156">
    <property type="entry name" value="IVD"/>
    <property type="match status" value="1"/>
</dbReference>
<keyword evidence="9 17" id="KW-0274">FAD</keyword>
<feature type="binding site" evidence="16">
    <location>
        <position position="1186"/>
    </location>
    <ligand>
        <name>substrate</name>
    </ligand>
</feature>
<dbReference type="InterPro" id="IPR006091">
    <property type="entry name" value="Acyl-CoA_Oxase/DH_mid-dom"/>
</dbReference>
<keyword evidence="14" id="KW-0472">Membrane</keyword>
<keyword evidence="11" id="KW-0249">Electron transport</keyword>
<keyword evidence="13" id="KW-0496">Mitochondrion</keyword>
<feature type="binding site" evidence="16">
    <location>
        <begin position="1294"/>
        <end position="1297"/>
    </location>
    <ligand>
        <name>substrate</name>
    </ligand>
</feature>
<dbReference type="SUPFAM" id="SSF56645">
    <property type="entry name" value="Acyl-CoA dehydrogenase NM domain-like"/>
    <property type="match status" value="1"/>
</dbReference>
<sequence>MQSFRQSCLRPAVRAFSSSARASTIVPMRAVESEGTSRVPAEAPEGGAITPAGVVSGAPEEMHRRPVRIYRPAPPATSSAKGPSHNWRIDWDILQGAGRWENPLMGWASSADYVQGTSLTFTTAEEAIHFCEKQGYPYILQQPNVQKFVPKTYAKYVVSLSPLPSASLYPGEQDLYRKTAAEQVLTRCTLSSNYTYTPRKLRIHHMADLSPPCSQVECPGLLLLRLRHTLGGSPFSLTEAAETAARAGLCTRPRLTSSSEQSAKGLPAGMGDAQRLLTVAAAGRRKDDVEKNASGNDVDTEPAAGHALASVARLGRPLAQVRAFSWPRRVALVVCVVLLLQALSRLPALLSSPSLVGNPHPIPHLIEKAETEHARRSAAEPTTLEQAYSLYRARHGRPPPKGYDAWFFYARRHHACRIGGFDELYGSLKIWWGVDPREIRERTERLGADPKKSHALGRVRVREGQVVTWEEMERQGIGRGAEEMDDAEPRTALEEMLGRLVSDGVRLPDVDFFVNQLDEPRILLDYDERVDLESRARRKKPRRQQVEDLDLDDINWKNAPTAYEVLRKACAPSSGARRAVLSPHPGTHPVTSLRYASAFTTPEHLGAFITDHDLERRSWCDQPDLRDLHQTLIRPLSLSWTYQLFPVFSNSKIDGFNDILIPTWYHWYRKMPYRSQQDVEWKGKANQVRLVSLAKGFSETHPVPSALAQMFWRGTNTGGRSEGLSWMGWLRSRLVSKVNRLIEWRHYDRVLLAGNDNKTLAVTLPSSAINAALADVAFAAPDHHGDEASLETQVTEPSFRFTRVGEVPFANNYLYKLVLDMDGTAYSGRFPAIMESRSAVIKSRLYIEALDDALIPWYHYVPLSLRLTELYHLLAYFFGLAPVPRLAQEQGFPTPSHRDLDSIRHGRAHEEDLFRIAVHGREWAQRCARQDDALIYVYLLALELAKTLVRSSELVGARFRLPSSTSAGRRGSPCPTSKPTRRPLSARAFPPDPLFAEQGSATSMTHYVPGVLRTLAAAASRSSARSARAPAAQRVSRLAAAASQRAYSTPAFSTAGLGLTEDQLELRETVAKFAQKEIAPIAADVDKANAFPNEMWTKFGEMGLLGVTVGENDGGLGKGYLDHLIVMEEISRASGSVGLSYGAHSNLCVNQLNRHGTPEQKAKYLPGLLAGTSVGSLAMSETGSGSDVVSMQLKAEKVDGGYRLNGQKMWITNGPDADVLIVYAKTEPEKASKGITTFIIEKGFEGFSTSQKLDKLGMRGSNTCELVFENCFVPAENVLGTLNRGAAVLMSGLDLERIVLSGGPLGLMQSAFDYALPYVHERKQFGEPVGSFQLMQGKIADMYTQVSAGRAYLYSVARACDAGEISRRDCAGALLYSSDLAVSVCLEALQMLGGNGYTNEYPVNRYLRDALLYKVGAGTMEIRRMLIGREFNNDYANM</sequence>
<comment type="subcellular location">
    <subcellularLocation>
        <location evidence="2">Mitochondrion inner membrane</location>
    </subcellularLocation>
</comment>
<dbReference type="GO" id="GO:0050660">
    <property type="term" value="F:flavin adenine dinucleotide binding"/>
    <property type="evidence" value="ECO:0007669"/>
    <property type="project" value="InterPro"/>
</dbReference>
<accession>A0A9P7B4C1</accession>
<evidence type="ECO:0000256" key="2">
    <source>
        <dbReference type="ARBA" id="ARBA00004273"/>
    </source>
</evidence>
<dbReference type="PROSITE" id="PS00073">
    <property type="entry name" value="ACYL_COA_DH_2"/>
    <property type="match status" value="1"/>
</dbReference>
<keyword evidence="6" id="KW-0285">Flavoprotein</keyword>
<dbReference type="Pfam" id="PF04800">
    <property type="entry name" value="NDUS4"/>
    <property type="match status" value="1"/>
</dbReference>
<dbReference type="Gene3D" id="2.40.110.10">
    <property type="entry name" value="Butyryl-CoA Dehydrogenase, subunit A, domain 2"/>
    <property type="match status" value="1"/>
</dbReference>
<evidence type="ECO:0000256" key="13">
    <source>
        <dbReference type="ARBA" id="ARBA00023128"/>
    </source>
</evidence>
<dbReference type="InterPro" id="IPR013786">
    <property type="entry name" value="AcylCoA_DH/ox_N"/>
</dbReference>
<evidence type="ECO:0000256" key="9">
    <source>
        <dbReference type="ARBA" id="ARBA00022827"/>
    </source>
</evidence>
<evidence type="ECO:0000256" key="12">
    <source>
        <dbReference type="ARBA" id="ARBA00023002"/>
    </source>
</evidence>
<dbReference type="EMBL" id="PUHQ01000060">
    <property type="protein sequence ID" value="KAG0658927.1"/>
    <property type="molecule type" value="Genomic_DNA"/>
</dbReference>
<dbReference type="GO" id="GO:0008470">
    <property type="term" value="F:3-methylbutanoyl-CoA dehydrogenase activity"/>
    <property type="evidence" value="ECO:0007669"/>
    <property type="project" value="TreeGrafter"/>
</dbReference>
<dbReference type="InterPro" id="IPR009100">
    <property type="entry name" value="AcylCoA_DH/oxidase_NM_dom_sf"/>
</dbReference>
<dbReference type="InterPro" id="IPR006885">
    <property type="entry name" value="NADH_UbQ_FeS_4_mit-like"/>
</dbReference>
<evidence type="ECO:0000313" key="21">
    <source>
        <dbReference type="Proteomes" id="UP000777482"/>
    </source>
</evidence>
<keyword evidence="8" id="KW-0999">Mitochondrion inner membrane</keyword>
<feature type="binding site" evidence="17">
    <location>
        <position position="1333"/>
    </location>
    <ligand>
        <name>FAD</name>
        <dbReference type="ChEBI" id="CHEBI:57692"/>
    </ligand>
</feature>
<proteinExistence type="inferred from homology"/>
<feature type="region of interest" description="Disordered" evidence="18">
    <location>
        <begin position="963"/>
        <end position="990"/>
    </location>
</feature>
<comment type="similarity">
    <text evidence="3">Belongs to the complex I NDUFS4 subunit family.</text>
</comment>
<dbReference type="PROSITE" id="PS00072">
    <property type="entry name" value="ACYL_COA_DH_1"/>
    <property type="match status" value="1"/>
</dbReference>
<keyword evidence="5" id="KW-0813">Transport</keyword>
<evidence type="ECO:0000256" key="11">
    <source>
        <dbReference type="ARBA" id="ARBA00022982"/>
    </source>
</evidence>
<dbReference type="InterPro" id="IPR034183">
    <property type="entry name" value="IVD"/>
</dbReference>
<evidence type="ECO:0000256" key="14">
    <source>
        <dbReference type="ARBA" id="ARBA00023136"/>
    </source>
</evidence>
<protein>
    <recommendedName>
        <fullName evidence="19">Glycosyl transferase CAP10 domain-containing protein</fullName>
    </recommendedName>
</protein>